<feature type="transmembrane region" description="Helical" evidence="8">
    <location>
        <begin position="429"/>
        <end position="448"/>
    </location>
</feature>
<dbReference type="PROSITE" id="PS50893">
    <property type="entry name" value="ABC_TRANSPORTER_2"/>
    <property type="match status" value="1"/>
</dbReference>
<dbReference type="AlphaFoldDB" id="A0A015L7N2"/>
<keyword evidence="7 8" id="KW-0472">Membrane</keyword>
<evidence type="ECO:0000256" key="5">
    <source>
        <dbReference type="ARBA" id="ARBA00022840"/>
    </source>
</evidence>
<dbReference type="InterPro" id="IPR050352">
    <property type="entry name" value="ABCG_transporters"/>
</dbReference>
<dbReference type="OMA" id="WWKQFWL"/>
<keyword evidence="5" id="KW-0067">ATP-binding</keyword>
<dbReference type="PANTHER" id="PTHR48041:SF63">
    <property type="entry name" value="EARLY GENE AT 23, ISOFORM C"/>
    <property type="match status" value="1"/>
</dbReference>
<evidence type="ECO:0000256" key="4">
    <source>
        <dbReference type="ARBA" id="ARBA00022741"/>
    </source>
</evidence>
<feature type="transmembrane region" description="Helical" evidence="8">
    <location>
        <begin position="508"/>
        <end position="527"/>
    </location>
</feature>
<organism evidence="10 11">
    <name type="scientific">Rhizophagus irregularis (strain DAOM 197198w)</name>
    <name type="common">Glomus intraradices</name>
    <dbReference type="NCBI Taxonomy" id="1432141"/>
    <lineage>
        <taxon>Eukaryota</taxon>
        <taxon>Fungi</taxon>
        <taxon>Fungi incertae sedis</taxon>
        <taxon>Mucoromycota</taxon>
        <taxon>Glomeromycotina</taxon>
        <taxon>Glomeromycetes</taxon>
        <taxon>Glomerales</taxon>
        <taxon>Glomeraceae</taxon>
        <taxon>Rhizophagus</taxon>
    </lineage>
</organism>
<dbReference type="SMART" id="SM00382">
    <property type="entry name" value="AAA"/>
    <property type="match status" value="1"/>
</dbReference>
<feature type="transmembrane region" description="Helical" evidence="8">
    <location>
        <begin position="468"/>
        <end position="488"/>
    </location>
</feature>
<dbReference type="OrthoDB" id="245989at2759"/>
<sequence length="696" mass="78293">MEQIENDQIVTATEIDSTSSSISTAINEKTLTKFEGSDGINDLSIQLERTAKRAELIQSTEKGSTSAKNPVYVEWHGINYSISEEHKVSWWNKIRNSDSKLESGKQVRKIIENIHGCANPGEVLAIMGPSGCGKTTLLNLLGDRVGKKGVQGTITLNGHKITKKSKRFVAYCTQDDIFYPHLTVKETLGYTARLRLPRELSRHDKLKQVENTMALLNLTKCADTIIGDQAIRGISGGERKRTNIASELLTDPSVILLDEPTSGLDSSLALELTKILKEFAVKQKKTIIMVIHQPSSQVFESFDKLMLMADGNMVYFGERAGVVDYLDDLGYKCHSNFNPADYILELLNDNTIKQKLINAYAHNIRDDPTGKQVVEKHSRRTRTDNQLSDTILNAPVTSERRWEATFLQQVSILTERTFKQSRKIILSRVNIFQTVAVTVVCIIVWLKIPFAEPNVFDRVGNIFFCSVFWSFTAMIGSVASFPTDLVMLSKERQSRSYRLLSYYLSKQFAELPLVIFNPILYTIPVYWATNLLPDFGRFVAYLIVIILSTLTAQSFGYLAGATVLNVHKSISISMVFILASMLLGGYYIKYLPFGLYWLRYISFVKYSYSLLVQIQFDSPKAQFRCARPGELPAGQSSICETGDVPLTSISGSSIIENEGLNDLPWYINLIILLGICIVGRVLAYYSLRRNSRRSKE</sequence>
<dbReference type="GO" id="GO:0005886">
    <property type="term" value="C:plasma membrane"/>
    <property type="evidence" value="ECO:0007669"/>
    <property type="project" value="TreeGrafter"/>
</dbReference>
<proteinExistence type="predicted"/>
<dbReference type="Proteomes" id="UP000022910">
    <property type="component" value="Unassembled WGS sequence"/>
</dbReference>
<dbReference type="GO" id="GO:0140359">
    <property type="term" value="F:ABC-type transporter activity"/>
    <property type="evidence" value="ECO:0007669"/>
    <property type="project" value="InterPro"/>
</dbReference>
<dbReference type="STRING" id="1432141.A0A015L7N2"/>
<dbReference type="InterPro" id="IPR027417">
    <property type="entry name" value="P-loop_NTPase"/>
</dbReference>
<feature type="transmembrane region" description="Helical" evidence="8">
    <location>
        <begin position="665"/>
        <end position="687"/>
    </location>
</feature>
<evidence type="ECO:0000256" key="1">
    <source>
        <dbReference type="ARBA" id="ARBA00004141"/>
    </source>
</evidence>
<feature type="transmembrane region" description="Helical" evidence="8">
    <location>
        <begin position="539"/>
        <end position="558"/>
    </location>
</feature>
<dbReference type="Pfam" id="PF00005">
    <property type="entry name" value="ABC_tran"/>
    <property type="match status" value="1"/>
</dbReference>
<dbReference type="InterPro" id="IPR003593">
    <property type="entry name" value="AAA+_ATPase"/>
</dbReference>
<accession>A0A015L7N2</accession>
<dbReference type="InterPro" id="IPR043926">
    <property type="entry name" value="ABCG_dom"/>
</dbReference>
<evidence type="ECO:0000256" key="8">
    <source>
        <dbReference type="SAM" id="Phobius"/>
    </source>
</evidence>
<evidence type="ECO:0000256" key="6">
    <source>
        <dbReference type="ARBA" id="ARBA00022989"/>
    </source>
</evidence>
<comment type="caution">
    <text evidence="10">The sequence shown here is derived from an EMBL/GenBank/DDBJ whole genome shotgun (WGS) entry which is preliminary data.</text>
</comment>
<dbReference type="Gene3D" id="3.40.50.300">
    <property type="entry name" value="P-loop containing nucleotide triphosphate hydrolases"/>
    <property type="match status" value="1"/>
</dbReference>
<dbReference type="InterPro" id="IPR003439">
    <property type="entry name" value="ABC_transporter-like_ATP-bd"/>
</dbReference>
<name>A0A015L7N2_RHIIW</name>
<evidence type="ECO:0000313" key="10">
    <source>
        <dbReference type="EMBL" id="EXX75679.1"/>
    </source>
</evidence>
<keyword evidence="4" id="KW-0547">Nucleotide-binding</keyword>
<dbReference type="Pfam" id="PF01061">
    <property type="entry name" value="ABC2_membrane"/>
    <property type="match status" value="1"/>
</dbReference>
<dbReference type="HOGENOM" id="CLU_000604_57_2_1"/>
<dbReference type="CDD" id="cd03213">
    <property type="entry name" value="ABCG_EPDR"/>
    <property type="match status" value="1"/>
</dbReference>
<feature type="transmembrane region" description="Helical" evidence="8">
    <location>
        <begin position="570"/>
        <end position="588"/>
    </location>
</feature>
<evidence type="ECO:0000256" key="7">
    <source>
        <dbReference type="ARBA" id="ARBA00023136"/>
    </source>
</evidence>
<reference evidence="10 11" key="1">
    <citation type="submission" date="2014-02" db="EMBL/GenBank/DDBJ databases">
        <title>Single nucleus genome sequencing reveals high similarity among nuclei of an endomycorrhizal fungus.</title>
        <authorList>
            <person name="Lin K."/>
            <person name="Geurts R."/>
            <person name="Zhang Z."/>
            <person name="Limpens E."/>
            <person name="Saunders D.G."/>
            <person name="Mu D."/>
            <person name="Pang E."/>
            <person name="Cao H."/>
            <person name="Cha H."/>
            <person name="Lin T."/>
            <person name="Zhou Q."/>
            <person name="Shang Y."/>
            <person name="Li Y."/>
            <person name="Ivanov S."/>
            <person name="Sharma T."/>
            <person name="Velzen R.V."/>
            <person name="Ruijter N.D."/>
            <person name="Aanen D.K."/>
            <person name="Win J."/>
            <person name="Kamoun S."/>
            <person name="Bisseling T."/>
            <person name="Huang S."/>
        </authorList>
    </citation>
    <scope>NUCLEOTIDE SEQUENCE [LARGE SCALE GENOMIC DNA]</scope>
    <source>
        <strain evidence="11">DAOM197198w</strain>
    </source>
</reference>
<gene>
    <name evidence="10" type="ORF">RirG_039810</name>
</gene>
<keyword evidence="2" id="KW-0813">Transport</keyword>
<keyword evidence="11" id="KW-1185">Reference proteome</keyword>
<evidence type="ECO:0000313" key="11">
    <source>
        <dbReference type="Proteomes" id="UP000022910"/>
    </source>
</evidence>
<dbReference type="PANTHER" id="PTHR48041">
    <property type="entry name" value="ABC TRANSPORTER G FAMILY MEMBER 28"/>
    <property type="match status" value="1"/>
</dbReference>
<feature type="domain" description="ABC transporter" evidence="9">
    <location>
        <begin position="94"/>
        <end position="335"/>
    </location>
</feature>
<keyword evidence="3 8" id="KW-0812">Transmembrane</keyword>
<protein>
    <recommendedName>
        <fullName evidence="9">ABC transporter domain-containing protein</fullName>
    </recommendedName>
</protein>
<dbReference type="GO" id="GO:0005524">
    <property type="term" value="F:ATP binding"/>
    <property type="evidence" value="ECO:0007669"/>
    <property type="project" value="UniProtKB-KW"/>
</dbReference>
<dbReference type="EMBL" id="JEMT01012381">
    <property type="protein sequence ID" value="EXX75679.1"/>
    <property type="molecule type" value="Genomic_DNA"/>
</dbReference>
<dbReference type="Pfam" id="PF19055">
    <property type="entry name" value="ABC2_membrane_7"/>
    <property type="match status" value="1"/>
</dbReference>
<evidence type="ECO:0000259" key="9">
    <source>
        <dbReference type="PROSITE" id="PS50893"/>
    </source>
</evidence>
<comment type="subcellular location">
    <subcellularLocation>
        <location evidence="1">Membrane</location>
        <topology evidence="1">Multi-pass membrane protein</topology>
    </subcellularLocation>
</comment>
<evidence type="ECO:0000256" key="2">
    <source>
        <dbReference type="ARBA" id="ARBA00022448"/>
    </source>
</evidence>
<dbReference type="SUPFAM" id="SSF52540">
    <property type="entry name" value="P-loop containing nucleoside triphosphate hydrolases"/>
    <property type="match status" value="1"/>
</dbReference>
<keyword evidence="6 8" id="KW-1133">Transmembrane helix</keyword>
<evidence type="ECO:0000256" key="3">
    <source>
        <dbReference type="ARBA" id="ARBA00022692"/>
    </source>
</evidence>
<dbReference type="GO" id="GO:0016887">
    <property type="term" value="F:ATP hydrolysis activity"/>
    <property type="evidence" value="ECO:0007669"/>
    <property type="project" value="InterPro"/>
</dbReference>
<dbReference type="InterPro" id="IPR013525">
    <property type="entry name" value="ABC2_TM"/>
</dbReference>